<dbReference type="AlphaFoldDB" id="A0A2T9WTR7"/>
<evidence type="ECO:0000313" key="3">
    <source>
        <dbReference type="Proteomes" id="UP000245908"/>
    </source>
</evidence>
<dbReference type="Gene3D" id="3.40.800.20">
    <property type="entry name" value="Histone deacetylase domain"/>
    <property type="match status" value="1"/>
</dbReference>
<evidence type="ECO:0000313" key="2">
    <source>
        <dbReference type="EMBL" id="PVU71211.1"/>
    </source>
</evidence>
<dbReference type="Pfam" id="PF00850">
    <property type="entry name" value="Hist_deacetyl"/>
    <property type="match status" value="1"/>
</dbReference>
<dbReference type="EMBL" id="QEFH01000010">
    <property type="protein sequence ID" value="PVU71211.1"/>
    <property type="molecule type" value="Genomic_DNA"/>
</dbReference>
<dbReference type="PANTHER" id="PTHR10625">
    <property type="entry name" value="HISTONE DEACETYLASE HDAC1-RELATED"/>
    <property type="match status" value="1"/>
</dbReference>
<accession>A0A2T9WTR7</accession>
<protein>
    <recommendedName>
        <fullName evidence="1">Histone deacetylase domain-containing protein</fullName>
    </recommendedName>
</protein>
<sequence>MLILYSKYLLYHNDPNHIENNRRLLAIKRLIKNNYKKIGKIRKDIYRYINYAHSWKYIRIIKRIWKDSYKNNRIIYLDSDTYISPLSFYSILKSVEGVLESIEINEKYIFVPTRPPGHHVPRNPLNNDKTLGFCIFNNVAIAGMYARKIYKNVLIFDIDLHHGNGTQDIIENKKNIYYISTHAKNIYPNTGLESGNNYFNFPLDFNIDDNYYINLLKDKIFPLIEEINPEIILVSLGFDMHKKDPLSVFNITLKSYEYVFNYLKGFNKVIYILEGGYNKRVIYNGISKLLKIYG</sequence>
<dbReference type="PRINTS" id="PR01270">
    <property type="entry name" value="HDASUPER"/>
</dbReference>
<feature type="domain" description="Histone deacetylase" evidence="1">
    <location>
        <begin position="17"/>
        <end position="290"/>
    </location>
</feature>
<evidence type="ECO:0000259" key="1">
    <source>
        <dbReference type="Pfam" id="PF00850"/>
    </source>
</evidence>
<dbReference type="GO" id="GO:0040029">
    <property type="term" value="P:epigenetic regulation of gene expression"/>
    <property type="evidence" value="ECO:0007669"/>
    <property type="project" value="TreeGrafter"/>
</dbReference>
<dbReference type="InterPro" id="IPR037138">
    <property type="entry name" value="His_deacetylse_dom_sf"/>
</dbReference>
<comment type="caution">
    <text evidence="2">The sequence shown here is derived from an EMBL/GenBank/DDBJ whole genome shotgun (WGS) entry which is preliminary data.</text>
</comment>
<gene>
    <name evidence="2" type="ORF">DDW05_01665</name>
</gene>
<name>A0A2T9WTR7_NANST</name>
<dbReference type="PANTHER" id="PTHR10625:SF10">
    <property type="entry name" value="HISTONE DEACETYLASE HDAC1"/>
    <property type="match status" value="1"/>
</dbReference>
<organism evidence="2 3">
    <name type="scientific">Nanobsidianus stetteri</name>
    <dbReference type="NCBI Taxonomy" id="1294122"/>
    <lineage>
        <taxon>Archaea</taxon>
        <taxon>Nanobdellota</taxon>
        <taxon>Candidatus Nanoarchaeia</taxon>
        <taxon>Nanoarchaeales</taxon>
        <taxon>Nanopusillaceae</taxon>
        <taxon>Candidatus Nanobsidianus</taxon>
    </lineage>
</organism>
<dbReference type="InterPro" id="IPR023801">
    <property type="entry name" value="His_deacetylse_dom"/>
</dbReference>
<reference evidence="2 3" key="1">
    <citation type="journal article" date="2015" name="Appl. Environ. Microbiol.">
        <title>Nanoarchaeota, Their Sulfolobales Host, and Nanoarchaeota Virus Distribution across Yellowstone National Park Hot Springs.</title>
        <authorList>
            <person name="Munson-McGee J.H."/>
            <person name="Field E.K."/>
            <person name="Bateson M."/>
            <person name="Rooney C."/>
            <person name="Stepanauskas R."/>
            <person name="Young M.J."/>
        </authorList>
    </citation>
    <scope>NUCLEOTIDE SEQUENCE [LARGE SCALE GENOMIC DNA]</scope>
    <source>
        <strain evidence="2">SCGC AB-777_O03</strain>
    </source>
</reference>
<dbReference type="CDD" id="cd09992">
    <property type="entry name" value="HDAC_classII"/>
    <property type="match status" value="1"/>
</dbReference>
<dbReference type="InterPro" id="IPR000286">
    <property type="entry name" value="HDACs"/>
</dbReference>
<dbReference type="GO" id="GO:0004407">
    <property type="term" value="F:histone deacetylase activity"/>
    <property type="evidence" value="ECO:0007669"/>
    <property type="project" value="TreeGrafter"/>
</dbReference>
<dbReference type="InterPro" id="IPR023696">
    <property type="entry name" value="Ureohydrolase_dom_sf"/>
</dbReference>
<dbReference type="Proteomes" id="UP000245908">
    <property type="component" value="Unassembled WGS sequence"/>
</dbReference>
<proteinExistence type="predicted"/>
<dbReference type="SUPFAM" id="SSF52768">
    <property type="entry name" value="Arginase/deacetylase"/>
    <property type="match status" value="1"/>
</dbReference>